<dbReference type="EMBL" id="LR798458">
    <property type="protein sequence ID" value="CAB5238498.1"/>
    <property type="molecule type" value="Genomic_DNA"/>
</dbReference>
<evidence type="ECO:0000313" key="4">
    <source>
        <dbReference type="EMBL" id="CAB5238498.1"/>
    </source>
</evidence>
<protein>
    <submittedName>
        <fullName evidence="4">Major_cap_HK97, phage major capsid protein, HK97 family</fullName>
    </submittedName>
</protein>
<evidence type="ECO:0000256" key="2">
    <source>
        <dbReference type="ARBA" id="ARBA00022844"/>
    </source>
</evidence>
<evidence type="ECO:0000259" key="3">
    <source>
        <dbReference type="Pfam" id="PF05065"/>
    </source>
</evidence>
<dbReference type="NCBIfam" id="TIGR01554">
    <property type="entry name" value="major_cap_HK97"/>
    <property type="match status" value="1"/>
</dbReference>
<sequence length="447" mass="48134">MSKEIIEKLDAIEAKQAESVAAVEAKIPAAVEAVKAEFSEMVAALEAKVSSIPAPSIIRAPAKTIRGDVNRSVKEQLASFYKGNNRVEKELKMFEDESQYSAYLTEASALTGGGDGKGGRTAYDPTFVALRLANPMRGISRTVATDGSSYQFRVKTGNAGAAWGYGIQNNGSATTEDTTIWQLVLQDLNVQFPIRTAALDDIDGLEANVVDDMLAEFAQSEALSMIQNNDQGATSLPYGGSNGLRGLDQYAGANSTYTGGTSSVAAFGSSGTGSTSGLHSLATYDQITTNANTVGANNIQYKDVINTMYSLPQQYWTSNARWMVSPILAQAIRGLQDTNGRPIFNSVESLNPDGIIGQMLGFDVVMNKYLDNPSQATTGSAGTNSLYPMYFADWSRFHTIVDRLNMVMRRYDQTLPGYITFFGEKRLATSVRDPNAGVRYRSTGTAT</sequence>
<evidence type="ECO:0000256" key="1">
    <source>
        <dbReference type="ARBA" id="ARBA00004328"/>
    </source>
</evidence>
<keyword evidence="2" id="KW-0946">Virion</keyword>
<accession>A0A6J7XPP5</accession>
<proteinExistence type="predicted"/>
<organism evidence="4">
    <name type="scientific">uncultured Caudovirales phage</name>
    <dbReference type="NCBI Taxonomy" id="2100421"/>
    <lineage>
        <taxon>Viruses</taxon>
        <taxon>Duplodnaviria</taxon>
        <taxon>Heunggongvirae</taxon>
        <taxon>Uroviricota</taxon>
        <taxon>Caudoviricetes</taxon>
        <taxon>Peduoviridae</taxon>
        <taxon>Maltschvirus</taxon>
        <taxon>Maltschvirus maltsch</taxon>
    </lineage>
</organism>
<gene>
    <name evidence="4" type="ORF">UFOVP164_48</name>
</gene>
<dbReference type="InterPro" id="IPR054612">
    <property type="entry name" value="Phage_capsid-like_C"/>
</dbReference>
<feature type="domain" description="Phage capsid-like C-terminal" evidence="3">
    <location>
        <begin position="130"/>
        <end position="436"/>
    </location>
</feature>
<dbReference type="Pfam" id="PF05065">
    <property type="entry name" value="Phage_capsid"/>
    <property type="match status" value="1"/>
</dbReference>
<comment type="subcellular location">
    <subcellularLocation>
        <location evidence="1">Virion</location>
    </subcellularLocation>
</comment>
<dbReference type="SUPFAM" id="SSF56563">
    <property type="entry name" value="Major capsid protein gp5"/>
    <property type="match status" value="1"/>
</dbReference>
<name>A0A6J7XPP5_9CAUD</name>
<reference evidence="4" key="1">
    <citation type="submission" date="2020-05" db="EMBL/GenBank/DDBJ databases">
        <authorList>
            <person name="Chiriac C."/>
            <person name="Salcher M."/>
            <person name="Ghai R."/>
            <person name="Kavagutti S V."/>
        </authorList>
    </citation>
    <scope>NUCLEOTIDE SEQUENCE</scope>
</reference>
<dbReference type="GO" id="GO:0044423">
    <property type="term" value="C:virion component"/>
    <property type="evidence" value="ECO:0007669"/>
    <property type="project" value="UniProtKB-KW"/>
</dbReference>
<dbReference type="InterPro" id="IPR024455">
    <property type="entry name" value="Phage_capsid"/>
</dbReference>